<evidence type="ECO:0000313" key="3">
    <source>
        <dbReference type="Proteomes" id="UP000008021"/>
    </source>
</evidence>
<organism evidence="2">
    <name type="scientific">Oryza meridionalis</name>
    <dbReference type="NCBI Taxonomy" id="40149"/>
    <lineage>
        <taxon>Eukaryota</taxon>
        <taxon>Viridiplantae</taxon>
        <taxon>Streptophyta</taxon>
        <taxon>Embryophyta</taxon>
        <taxon>Tracheophyta</taxon>
        <taxon>Spermatophyta</taxon>
        <taxon>Magnoliopsida</taxon>
        <taxon>Liliopsida</taxon>
        <taxon>Poales</taxon>
        <taxon>Poaceae</taxon>
        <taxon>BOP clade</taxon>
        <taxon>Oryzoideae</taxon>
        <taxon>Oryzeae</taxon>
        <taxon>Oryzinae</taxon>
        <taxon>Oryza</taxon>
    </lineage>
</organism>
<dbReference type="EnsemblPlants" id="OMERI04G04920.1">
    <property type="protein sequence ID" value="OMERI04G04920.1"/>
    <property type="gene ID" value="OMERI04G04920"/>
</dbReference>
<feature type="region of interest" description="Disordered" evidence="1">
    <location>
        <begin position="1"/>
        <end position="119"/>
    </location>
</feature>
<reference evidence="2" key="2">
    <citation type="submission" date="2018-05" db="EMBL/GenBank/DDBJ databases">
        <title>OmerRS3 (Oryza meridionalis Reference Sequence Version 3).</title>
        <authorList>
            <person name="Zhang J."/>
            <person name="Kudrna D."/>
            <person name="Lee S."/>
            <person name="Talag J."/>
            <person name="Welchert J."/>
            <person name="Wing R.A."/>
        </authorList>
    </citation>
    <scope>NUCLEOTIDE SEQUENCE [LARGE SCALE GENOMIC DNA]</scope>
    <source>
        <strain evidence="2">cv. OR44</strain>
    </source>
</reference>
<dbReference type="Gramene" id="OMERI04G04920.1">
    <property type="protein sequence ID" value="OMERI04G04920.1"/>
    <property type="gene ID" value="OMERI04G04920"/>
</dbReference>
<reference evidence="2" key="1">
    <citation type="submission" date="2015-04" db="UniProtKB">
        <authorList>
            <consortium name="EnsemblPlants"/>
        </authorList>
    </citation>
    <scope>IDENTIFICATION</scope>
</reference>
<proteinExistence type="predicted"/>
<protein>
    <submittedName>
        <fullName evidence="2">Uncharacterized protein</fullName>
    </submittedName>
</protein>
<keyword evidence="3" id="KW-1185">Reference proteome</keyword>
<sequence length="202" mass="20686">MVAARDTARSGGGGRDDRGIVEDGGGGQQRVRQLIAAAVGGDGGGGSQGWQQRAAAGEVAWSGGDRRDGGGGAVDGDGERGRGRQLGVVVVGRDDGGSVGTIEGEPRTTATGRDGRGNSKWRRWAGTTETAPCHAHPRAFYSSTVVDMCTGETAVSADDVDKNPKHRSAYCCVLSLASVELTMNITDPYIAARFPAPAIASN</sequence>
<evidence type="ECO:0000313" key="2">
    <source>
        <dbReference type="EnsemblPlants" id="OMERI04G04920.1"/>
    </source>
</evidence>
<dbReference type="AlphaFoldDB" id="A0A0E0DBQ4"/>
<dbReference type="HOGENOM" id="CLU_117380_0_0_1"/>
<name>A0A0E0DBQ4_9ORYZ</name>
<accession>A0A0E0DBQ4</accession>
<evidence type="ECO:0000256" key="1">
    <source>
        <dbReference type="SAM" id="MobiDB-lite"/>
    </source>
</evidence>
<dbReference type="Proteomes" id="UP000008021">
    <property type="component" value="Chromosome 4"/>
</dbReference>